<sequence>MDTVVYLDRLYLTGLPGDPTISRQPHAPSLCHRAGDWWLDNYSQAHNAYVAVHPRHEQGRIVVPLRCSVRLGDGDSEVWVWSPQHRLRLRVAGSAFLSAQREQEDDVSTEVGVPGAHDRVTELWKRVPFHRVVLAAYYRPYFAPGLVRPAPQNREQTRRCVGQPTCTRLDRALRETMNAIWGEQGHAAELPEYLISQRLLNATDQGLVPHTDCAHRRSQ</sequence>
<evidence type="ECO:0000313" key="1">
    <source>
        <dbReference type="EMBL" id="PPK65865.1"/>
    </source>
</evidence>
<keyword evidence="2" id="KW-1185">Reference proteome</keyword>
<dbReference type="EMBL" id="PTIX01000012">
    <property type="protein sequence ID" value="PPK65865.1"/>
    <property type="molecule type" value="Genomic_DNA"/>
</dbReference>
<reference evidence="1 2" key="1">
    <citation type="submission" date="2018-02" db="EMBL/GenBank/DDBJ databases">
        <title>Genomic Encyclopedia of Archaeal and Bacterial Type Strains, Phase II (KMG-II): from individual species to whole genera.</title>
        <authorList>
            <person name="Goeker M."/>
        </authorList>
    </citation>
    <scope>NUCLEOTIDE SEQUENCE [LARGE SCALE GENOMIC DNA]</scope>
    <source>
        <strain evidence="1 2">YU 961-1</strain>
    </source>
</reference>
<comment type="caution">
    <text evidence="1">The sequence shown here is derived from an EMBL/GenBank/DDBJ whole genome shotgun (WGS) entry which is preliminary data.</text>
</comment>
<evidence type="ECO:0000313" key="2">
    <source>
        <dbReference type="Proteomes" id="UP000239203"/>
    </source>
</evidence>
<dbReference type="Proteomes" id="UP000239203">
    <property type="component" value="Unassembled WGS sequence"/>
</dbReference>
<accession>A0A2S6GKY0</accession>
<protein>
    <submittedName>
        <fullName evidence="1">Uncharacterized protein</fullName>
    </submittedName>
</protein>
<dbReference type="AlphaFoldDB" id="A0A2S6GKY0"/>
<proteinExistence type="predicted"/>
<name>A0A2S6GKY0_9PSEU</name>
<gene>
    <name evidence="1" type="ORF">CLV40_112127</name>
</gene>
<organism evidence="1 2">
    <name type="scientific">Actinokineospora auranticolor</name>
    <dbReference type="NCBI Taxonomy" id="155976"/>
    <lineage>
        <taxon>Bacteria</taxon>
        <taxon>Bacillati</taxon>
        <taxon>Actinomycetota</taxon>
        <taxon>Actinomycetes</taxon>
        <taxon>Pseudonocardiales</taxon>
        <taxon>Pseudonocardiaceae</taxon>
        <taxon>Actinokineospora</taxon>
    </lineage>
</organism>